<keyword evidence="1" id="KW-0472">Membrane</keyword>
<name>A0A7W4K9X8_9PROT</name>
<evidence type="ECO:0000256" key="1">
    <source>
        <dbReference type="SAM" id="Phobius"/>
    </source>
</evidence>
<feature type="transmembrane region" description="Helical" evidence="1">
    <location>
        <begin position="331"/>
        <end position="359"/>
    </location>
</feature>
<dbReference type="RefSeq" id="WP_182961015.1">
    <property type="nucleotide sequence ID" value="NZ_JABEQM010000017.1"/>
</dbReference>
<feature type="chain" id="PRO_5031456873" evidence="2">
    <location>
        <begin position="25"/>
        <end position="400"/>
    </location>
</feature>
<gene>
    <name evidence="3" type="ORF">HLH28_15995</name>
</gene>
<evidence type="ECO:0000313" key="4">
    <source>
        <dbReference type="Proteomes" id="UP000578030"/>
    </source>
</evidence>
<keyword evidence="4" id="KW-1185">Reference proteome</keyword>
<feature type="transmembrane region" description="Helical" evidence="1">
    <location>
        <begin position="301"/>
        <end position="319"/>
    </location>
</feature>
<keyword evidence="1" id="KW-1133">Transmembrane helix</keyword>
<sequence>MRARLLVLAAALGGLAGLATPALAHRLDEYLQAATIAVEKDHVTAKLRLTPGIDVAPKVLAGIDPNGDDLVSTAEQQAYAAQVRQDLSLAIDGHAAPLRLVSSSFPPKDAIRNGVGEIVLGFEACMPSGGSTHELTFENRHDSALAVYLVNTLLPRDPDIHILRQERSYNQSTYRLAFALDTPVVRLAPSETSGVQRQSRWQNALPIVQTFFWHGIHHILTGYDHLLFISALVLGAATLWDLVKVVTAFTVAHSITLTLAALNLIHLPDAVVEPLIAASIVFVAVQNIVLPDQTRGRTRLAAAFVFGLFHGLGFAGGLLDLMHQMPKGTILLAILGFSLGVEAGNQMVLLPLFGLLKAVRHSPSDTRPRAPLARTFQRTGSAGIAVAGLYYLCIALTSST</sequence>
<evidence type="ECO:0000256" key="2">
    <source>
        <dbReference type="SAM" id="SignalP"/>
    </source>
</evidence>
<evidence type="ECO:0000313" key="3">
    <source>
        <dbReference type="EMBL" id="MBB2203054.1"/>
    </source>
</evidence>
<keyword evidence="1" id="KW-0812">Transmembrane</keyword>
<feature type="transmembrane region" description="Helical" evidence="1">
    <location>
        <begin position="211"/>
        <end position="234"/>
    </location>
</feature>
<proteinExistence type="predicted"/>
<keyword evidence="2" id="KW-0732">Signal</keyword>
<feature type="transmembrane region" description="Helical" evidence="1">
    <location>
        <begin position="246"/>
        <end position="265"/>
    </location>
</feature>
<dbReference type="EMBL" id="JABEQM010000017">
    <property type="protein sequence ID" value="MBB2203054.1"/>
    <property type="molecule type" value="Genomic_DNA"/>
</dbReference>
<reference evidence="3 4" key="1">
    <citation type="submission" date="2020-04" db="EMBL/GenBank/DDBJ databases">
        <title>Description of novel Gluconacetobacter.</title>
        <authorList>
            <person name="Sombolestani A."/>
        </authorList>
    </citation>
    <scope>NUCLEOTIDE SEQUENCE [LARGE SCALE GENOMIC DNA]</scope>
    <source>
        <strain evidence="3 4">LMG 27802</strain>
    </source>
</reference>
<feature type="signal peptide" evidence="2">
    <location>
        <begin position="1"/>
        <end position="24"/>
    </location>
</feature>
<protein>
    <submittedName>
        <fullName evidence="3">HupE/UreJ family protein</fullName>
    </submittedName>
</protein>
<feature type="transmembrane region" description="Helical" evidence="1">
    <location>
        <begin position="380"/>
        <end position="398"/>
    </location>
</feature>
<dbReference type="Pfam" id="PF13795">
    <property type="entry name" value="HupE_UreJ_2"/>
    <property type="match status" value="1"/>
</dbReference>
<comment type="caution">
    <text evidence="3">The sequence shown here is derived from an EMBL/GenBank/DDBJ whole genome shotgun (WGS) entry which is preliminary data.</text>
</comment>
<organism evidence="3 4">
    <name type="scientific">Gluconacetobacter tumulisoli</name>
    <dbReference type="NCBI Taxonomy" id="1286189"/>
    <lineage>
        <taxon>Bacteria</taxon>
        <taxon>Pseudomonadati</taxon>
        <taxon>Pseudomonadota</taxon>
        <taxon>Alphaproteobacteria</taxon>
        <taxon>Acetobacterales</taxon>
        <taxon>Acetobacteraceae</taxon>
        <taxon>Gluconacetobacter</taxon>
    </lineage>
</organism>
<dbReference type="InterPro" id="IPR032809">
    <property type="entry name" value="Put_HupE_UreJ"/>
</dbReference>
<accession>A0A7W4K9X8</accession>
<dbReference type="AlphaFoldDB" id="A0A7W4K9X8"/>
<dbReference type="Proteomes" id="UP000578030">
    <property type="component" value="Unassembled WGS sequence"/>
</dbReference>
<feature type="transmembrane region" description="Helical" evidence="1">
    <location>
        <begin position="271"/>
        <end position="289"/>
    </location>
</feature>